<organism evidence="4">
    <name type="scientific">Phallusia mammillata</name>
    <dbReference type="NCBI Taxonomy" id="59560"/>
    <lineage>
        <taxon>Eukaryota</taxon>
        <taxon>Metazoa</taxon>
        <taxon>Chordata</taxon>
        <taxon>Tunicata</taxon>
        <taxon>Ascidiacea</taxon>
        <taxon>Phlebobranchia</taxon>
        <taxon>Ascidiidae</taxon>
        <taxon>Phallusia</taxon>
    </lineage>
</organism>
<dbReference type="GO" id="GO:0120330">
    <property type="term" value="C:rixosome complex"/>
    <property type="evidence" value="ECO:0007669"/>
    <property type="project" value="TreeGrafter"/>
</dbReference>
<keyword evidence="2" id="KW-0677">Repeat</keyword>
<dbReference type="AlphaFoldDB" id="A0A6F9DXJ1"/>
<dbReference type="InterPro" id="IPR036322">
    <property type="entry name" value="WD40_repeat_dom_sf"/>
</dbReference>
<sequence>MELLVCSEVCESGNGVSSIHFMDLGTAQTLFSFKTAHCPSNGMCLVKADYILHAVSNKSFLQVFEVTRTGHQPKKIVTPGVVKALDASHDGTLIAAGIEEKVLLWDAQNGELLCILSKHYQDVTCLKFTDDCGILSTGGADGIVVAWDVSDLLDNNSSDGDREPIASFVAHTLPVTGIACSLSSVNQPRLYTSSQDRTVKIHDLLLGQTLLSIVYDTGITSLVIDNAESVLCVGGMNGNVYKLDLISICHKRKTENEIDITTSAYWETSHTLKGHVNPITAISFSMDCSQLVTCAKNEGLLIWDIFSGQCVKTIKCSSVSSNGGKITNILILPTPESLHMSVTKPIVNFPKLAHATKSSDQTDCKALFKINCSSSINPPITSIDNYLSCSHKTCKGDAIKASALSEEVNRLRHENKRLYDFAVNKIVSGQ</sequence>
<evidence type="ECO:0000256" key="2">
    <source>
        <dbReference type="ARBA" id="ARBA00022737"/>
    </source>
</evidence>
<dbReference type="Pfam" id="PF00400">
    <property type="entry name" value="WD40"/>
    <property type="match status" value="3"/>
</dbReference>
<dbReference type="PANTHER" id="PTHR18763:SF0">
    <property type="entry name" value="WD REPEAT-CONTAINING PROTEIN 18"/>
    <property type="match status" value="1"/>
</dbReference>
<dbReference type="SMART" id="SM00320">
    <property type="entry name" value="WD40"/>
    <property type="match status" value="5"/>
</dbReference>
<gene>
    <name evidence="4" type="primary">Wdr18</name>
</gene>
<feature type="repeat" description="WD" evidence="3">
    <location>
        <begin position="116"/>
        <end position="150"/>
    </location>
</feature>
<dbReference type="GO" id="GO:0006364">
    <property type="term" value="P:rRNA processing"/>
    <property type="evidence" value="ECO:0007669"/>
    <property type="project" value="TreeGrafter"/>
</dbReference>
<dbReference type="InterPro" id="IPR015943">
    <property type="entry name" value="WD40/YVTN_repeat-like_dom_sf"/>
</dbReference>
<reference evidence="4" key="1">
    <citation type="submission" date="2020-04" db="EMBL/GenBank/DDBJ databases">
        <authorList>
            <person name="Neveu A P."/>
        </authorList>
    </citation>
    <scope>NUCLEOTIDE SEQUENCE</scope>
    <source>
        <tissue evidence="4">Whole embryo</tissue>
    </source>
</reference>
<proteinExistence type="evidence at transcript level"/>
<evidence type="ECO:0000256" key="3">
    <source>
        <dbReference type="PROSITE-ProRule" id="PRU00221"/>
    </source>
</evidence>
<name>A0A6F9DXJ1_9ASCI</name>
<dbReference type="GO" id="GO:0006261">
    <property type="term" value="P:DNA-templated DNA replication"/>
    <property type="evidence" value="ECO:0007669"/>
    <property type="project" value="TreeGrafter"/>
</dbReference>
<dbReference type="PANTHER" id="PTHR18763">
    <property type="entry name" value="WD-REPEAT PROTEIN 18"/>
    <property type="match status" value="1"/>
</dbReference>
<dbReference type="PROSITE" id="PS50082">
    <property type="entry name" value="WD_REPEATS_2"/>
    <property type="match status" value="2"/>
</dbReference>
<dbReference type="GO" id="GO:0005656">
    <property type="term" value="C:nuclear pre-replicative complex"/>
    <property type="evidence" value="ECO:0007669"/>
    <property type="project" value="TreeGrafter"/>
</dbReference>
<evidence type="ECO:0000256" key="1">
    <source>
        <dbReference type="ARBA" id="ARBA00022574"/>
    </source>
</evidence>
<accession>A0A6F9DXJ1</accession>
<dbReference type="SUPFAM" id="SSF50978">
    <property type="entry name" value="WD40 repeat-like"/>
    <property type="match status" value="1"/>
</dbReference>
<protein>
    <submittedName>
        <fullName evidence="4">WD repeat-containing protein 18-like</fullName>
    </submittedName>
</protein>
<evidence type="ECO:0000313" key="4">
    <source>
        <dbReference type="EMBL" id="CAB3267686.1"/>
    </source>
</evidence>
<dbReference type="InterPro" id="IPR001680">
    <property type="entry name" value="WD40_rpt"/>
</dbReference>
<dbReference type="PROSITE" id="PS00678">
    <property type="entry name" value="WD_REPEATS_1"/>
    <property type="match status" value="2"/>
</dbReference>
<dbReference type="EMBL" id="LR791824">
    <property type="protein sequence ID" value="CAB3267686.1"/>
    <property type="molecule type" value="mRNA"/>
</dbReference>
<dbReference type="InterPro" id="IPR019775">
    <property type="entry name" value="WD40_repeat_CS"/>
</dbReference>
<dbReference type="InterPro" id="IPR045227">
    <property type="entry name" value="WDR18/Ipi3/RID3"/>
</dbReference>
<feature type="repeat" description="WD" evidence="3">
    <location>
        <begin position="272"/>
        <end position="313"/>
    </location>
</feature>
<dbReference type="PROSITE" id="PS50294">
    <property type="entry name" value="WD_REPEATS_REGION"/>
    <property type="match status" value="2"/>
</dbReference>
<dbReference type="Gene3D" id="2.130.10.10">
    <property type="entry name" value="YVTN repeat-like/Quinoprotein amine dehydrogenase"/>
    <property type="match status" value="2"/>
</dbReference>
<keyword evidence="1 3" id="KW-0853">WD repeat</keyword>